<dbReference type="RefSeq" id="WP_118925485.1">
    <property type="nucleotide sequence ID" value="NZ_QXGH01000015.1"/>
</dbReference>
<keyword evidence="2" id="KW-0067">ATP-binding</keyword>
<evidence type="ECO:0000256" key="2">
    <source>
        <dbReference type="PIRSR" id="PIRSR640198-2"/>
    </source>
</evidence>
<keyword evidence="2" id="KW-0547">Nucleotide-binding</keyword>
<comment type="caution">
    <text evidence="5">The sequence shown here is derived from an EMBL/GenBank/DDBJ whole genome shotgun (WGS) entry which is preliminary data.</text>
</comment>
<dbReference type="InterPro" id="IPR040198">
    <property type="entry name" value="Fido_containing"/>
</dbReference>
<dbReference type="AlphaFoldDB" id="A0A417Y2M8"/>
<organism evidence="5 6">
    <name type="scientific">Nocardioides immobilis</name>
    <dbReference type="NCBI Taxonomy" id="2049295"/>
    <lineage>
        <taxon>Bacteria</taxon>
        <taxon>Bacillati</taxon>
        <taxon>Actinomycetota</taxon>
        <taxon>Actinomycetes</taxon>
        <taxon>Propionibacteriales</taxon>
        <taxon>Nocardioidaceae</taxon>
        <taxon>Nocardioides</taxon>
    </lineage>
</organism>
<accession>A0A417Y2M8</accession>
<dbReference type="InterPro" id="IPR036597">
    <property type="entry name" value="Fido-like_dom_sf"/>
</dbReference>
<evidence type="ECO:0000313" key="5">
    <source>
        <dbReference type="EMBL" id="RHW26919.1"/>
    </source>
</evidence>
<dbReference type="SUPFAM" id="SSF140931">
    <property type="entry name" value="Fic-like"/>
    <property type="match status" value="1"/>
</dbReference>
<dbReference type="Proteomes" id="UP000283644">
    <property type="component" value="Unassembled WGS sequence"/>
</dbReference>
<proteinExistence type="predicted"/>
<dbReference type="InterPro" id="IPR025758">
    <property type="entry name" value="Fic/DOC_N"/>
</dbReference>
<dbReference type="Pfam" id="PF02661">
    <property type="entry name" value="Fic"/>
    <property type="match status" value="1"/>
</dbReference>
<dbReference type="EMBL" id="QXGH01000015">
    <property type="protein sequence ID" value="RHW26919.1"/>
    <property type="molecule type" value="Genomic_DNA"/>
</dbReference>
<name>A0A417Y2M8_9ACTN</name>
<gene>
    <name evidence="5" type="ORF">D0Z08_12070</name>
</gene>
<evidence type="ECO:0000259" key="4">
    <source>
        <dbReference type="PROSITE" id="PS51459"/>
    </source>
</evidence>
<dbReference type="OrthoDB" id="9813719at2"/>
<dbReference type="PANTHER" id="PTHR13504:SF38">
    <property type="entry name" value="FIDO DOMAIN-CONTAINING PROTEIN"/>
    <property type="match status" value="1"/>
</dbReference>
<dbReference type="Gene3D" id="1.10.3290.10">
    <property type="entry name" value="Fido-like domain"/>
    <property type="match status" value="1"/>
</dbReference>
<keyword evidence="6" id="KW-1185">Reference proteome</keyword>
<dbReference type="PROSITE" id="PS51459">
    <property type="entry name" value="FIDO"/>
    <property type="match status" value="1"/>
</dbReference>
<evidence type="ECO:0000256" key="1">
    <source>
        <dbReference type="PIRSR" id="PIRSR640198-1"/>
    </source>
</evidence>
<dbReference type="PANTHER" id="PTHR13504">
    <property type="entry name" value="FIDO DOMAIN-CONTAINING PROTEIN DDB_G0283145"/>
    <property type="match status" value="1"/>
</dbReference>
<dbReference type="InterPro" id="IPR003812">
    <property type="entry name" value="Fido"/>
</dbReference>
<feature type="region of interest" description="Disordered" evidence="3">
    <location>
        <begin position="1"/>
        <end position="31"/>
    </location>
</feature>
<feature type="binding site" evidence="2">
    <location>
        <begin position="234"/>
        <end position="241"/>
    </location>
    <ligand>
        <name>ATP</name>
        <dbReference type="ChEBI" id="CHEBI:30616"/>
    </ligand>
</feature>
<evidence type="ECO:0000313" key="6">
    <source>
        <dbReference type="Proteomes" id="UP000283644"/>
    </source>
</evidence>
<sequence length="413" mass="45044">MADSAWPAAAVEQRPWRTNPDQRGLDGSRPHQRERILSAISVEIPARIANHRVDVAPETTAACEAAAQRISALESRAEHLRGLGELLVRTEAVASSKIEHIYADMDDIARASLGEEASDKARRTVAAGQALTTLTDSCNEAAPLTEQAILDAHHALLRDDRLEGAWAGRYRQQQSWIGGSDFSPISAVHVPPPPEDVGPLMADLISFANRNDLSAISQAAIVHAQFEAIHPFTDGNGRVGRGLIGAALRRRQITISVTVPVAAAMLSDVDEYFDRLRDYRQGDSDSITEYVAQSALAAADASVESADRLADLPARWHDLVRARRGSSPRTLVDGLLRAPILDIARAEDITGSSRARTYDAIDRLEEARVLHEITGGGRNRIWVAADVMTELRDLEDRIGVRAAPSARWRRAEQ</sequence>
<dbReference type="Pfam" id="PF13784">
    <property type="entry name" value="Fic_N"/>
    <property type="match status" value="1"/>
</dbReference>
<evidence type="ECO:0000256" key="3">
    <source>
        <dbReference type="SAM" id="MobiDB-lite"/>
    </source>
</evidence>
<reference evidence="5 6" key="1">
    <citation type="submission" date="2018-09" db="EMBL/GenBank/DDBJ databases">
        <title>Genome sequencing of Nocardioides immobilis CCTCC AB 2017083 for comparison to Nocardioides silvaticus.</title>
        <authorList>
            <person name="Li C."/>
            <person name="Wang G."/>
        </authorList>
    </citation>
    <scope>NUCLEOTIDE SEQUENCE [LARGE SCALE GENOMIC DNA]</scope>
    <source>
        <strain evidence="5 6">CCTCC AB 2017083</strain>
    </source>
</reference>
<feature type="active site" evidence="1">
    <location>
        <position position="230"/>
    </location>
</feature>
<feature type="domain" description="Fido" evidence="4">
    <location>
        <begin position="144"/>
        <end position="293"/>
    </location>
</feature>
<dbReference type="GO" id="GO:0005524">
    <property type="term" value="F:ATP binding"/>
    <property type="evidence" value="ECO:0007669"/>
    <property type="project" value="UniProtKB-KW"/>
</dbReference>
<protein>
    <submittedName>
        <fullName evidence="5">Fic family protein</fullName>
    </submittedName>
</protein>